<protein>
    <submittedName>
        <fullName evidence="2">Uncharacterized protein</fullName>
    </submittedName>
</protein>
<evidence type="ECO:0000256" key="1">
    <source>
        <dbReference type="SAM" id="Phobius"/>
    </source>
</evidence>
<proteinExistence type="predicted"/>
<sequence>MVEAVGEDVDVAGDVVEVVVGDVGDVVEDVVSGVLVVVVVVVVVVLRLRHDLAPRVVACASLSLVVLSSPPPPHADNVKARRTGAR</sequence>
<comment type="caution">
    <text evidence="2">The sequence shown here is derived from an EMBL/GenBank/DDBJ whole genome shotgun (WGS) entry which is preliminary data.</text>
</comment>
<dbReference type="RefSeq" id="WP_040039350.1">
    <property type="nucleotide sequence ID" value="NZ_JWJG01000028.1"/>
</dbReference>
<reference evidence="2 3" key="1">
    <citation type="submission" date="2014-12" db="EMBL/GenBank/DDBJ databases">
        <title>Denitrispirillum autotrophicum gen. nov., sp. nov., Denitrifying, Facultatively Autotrophic Bacteria Isolated from Rice Paddy Soil.</title>
        <authorList>
            <person name="Ishii S."/>
            <person name="Ashida N."/>
            <person name="Ohno H."/>
            <person name="Otsuka S."/>
            <person name="Yokota A."/>
            <person name="Senoo K."/>
        </authorList>
    </citation>
    <scope>NUCLEOTIDE SEQUENCE [LARGE SCALE GENOMIC DNA]</scope>
    <source>
        <strain evidence="2 3">TSA66</strain>
    </source>
</reference>
<keyword evidence="3" id="KW-1185">Reference proteome</keyword>
<keyword evidence="1" id="KW-0812">Transmembrane</keyword>
<evidence type="ECO:0000313" key="2">
    <source>
        <dbReference type="EMBL" id="KIF80443.1"/>
    </source>
</evidence>
<feature type="transmembrane region" description="Helical" evidence="1">
    <location>
        <begin position="30"/>
        <end position="48"/>
    </location>
</feature>
<dbReference type="AlphaFoldDB" id="A0A0C1Y0A5"/>
<name>A0A0C1Y0A5_9BURK</name>
<gene>
    <name evidence="2" type="ORF">TSA66_05820</name>
</gene>
<evidence type="ECO:0000313" key="3">
    <source>
        <dbReference type="Proteomes" id="UP000031572"/>
    </source>
</evidence>
<organism evidence="2 3">
    <name type="scientific">Noviherbaspirillum autotrophicum</name>
    <dbReference type="NCBI Taxonomy" id="709839"/>
    <lineage>
        <taxon>Bacteria</taxon>
        <taxon>Pseudomonadati</taxon>
        <taxon>Pseudomonadota</taxon>
        <taxon>Betaproteobacteria</taxon>
        <taxon>Burkholderiales</taxon>
        <taxon>Oxalobacteraceae</taxon>
        <taxon>Noviherbaspirillum</taxon>
    </lineage>
</organism>
<dbReference type="Proteomes" id="UP000031572">
    <property type="component" value="Unassembled WGS sequence"/>
</dbReference>
<dbReference type="EMBL" id="JWJG01000028">
    <property type="protein sequence ID" value="KIF80443.1"/>
    <property type="molecule type" value="Genomic_DNA"/>
</dbReference>
<keyword evidence="1" id="KW-1133">Transmembrane helix</keyword>
<keyword evidence="1" id="KW-0472">Membrane</keyword>
<accession>A0A0C1Y0A5</accession>